<keyword evidence="4 5" id="KW-0949">S-adenosyl-L-methionine</keyword>
<dbReference type="GO" id="GO:0032259">
    <property type="term" value="P:methylation"/>
    <property type="evidence" value="ECO:0007669"/>
    <property type="project" value="UniProtKB-KW"/>
</dbReference>
<dbReference type="SUPFAM" id="SSF53335">
    <property type="entry name" value="S-adenosyl-L-methionine-dependent methyltransferases"/>
    <property type="match status" value="1"/>
</dbReference>
<dbReference type="PANTHER" id="PTHR10629:SF52">
    <property type="entry name" value="DNA (CYTOSINE-5)-METHYLTRANSFERASE 1"/>
    <property type="match status" value="1"/>
</dbReference>
<keyword evidence="3 5" id="KW-0808">Transferase</keyword>
<evidence type="ECO:0000313" key="8">
    <source>
        <dbReference type="Proteomes" id="UP001148614"/>
    </source>
</evidence>
<reference evidence="7" key="1">
    <citation type="submission" date="2022-07" db="EMBL/GenBank/DDBJ databases">
        <title>Genome Sequence of Xylaria arbuscula.</title>
        <authorList>
            <person name="Buettner E."/>
        </authorList>
    </citation>
    <scope>NUCLEOTIDE SEQUENCE</scope>
    <source>
        <strain evidence="7">VT107</strain>
    </source>
</reference>
<dbReference type="InterPro" id="IPR029063">
    <property type="entry name" value="SAM-dependent_MTases_sf"/>
</dbReference>
<feature type="region of interest" description="Disordered" evidence="6">
    <location>
        <begin position="723"/>
        <end position="742"/>
    </location>
</feature>
<gene>
    <name evidence="7" type="ORF">NPX13_g5066</name>
</gene>
<evidence type="ECO:0000256" key="6">
    <source>
        <dbReference type="SAM" id="MobiDB-lite"/>
    </source>
</evidence>
<evidence type="ECO:0000256" key="4">
    <source>
        <dbReference type="ARBA" id="ARBA00022691"/>
    </source>
</evidence>
<dbReference type="GO" id="GO:0044027">
    <property type="term" value="P:negative regulation of gene expression via chromosomal CpG island methylation"/>
    <property type="evidence" value="ECO:0007669"/>
    <property type="project" value="TreeGrafter"/>
</dbReference>
<feature type="active site" evidence="5">
    <location>
        <position position="412"/>
    </location>
</feature>
<dbReference type="VEuPathDB" id="FungiDB:F4678DRAFT_481182"/>
<dbReference type="InterPro" id="IPR050390">
    <property type="entry name" value="C5-Methyltransferase"/>
</dbReference>
<dbReference type="EMBL" id="JANPWZ010000769">
    <property type="protein sequence ID" value="KAJ3572379.1"/>
    <property type="molecule type" value="Genomic_DNA"/>
</dbReference>
<comment type="caution">
    <text evidence="7">The sequence shown here is derived from an EMBL/GenBank/DDBJ whole genome shotgun (WGS) entry which is preliminary data.</text>
</comment>
<sequence>MGRDDSSMDCLEVEWNVDAEESPDDPQAKAVEKRLKEQQKKFKQGRIRCNFSSDDDEKQDESESLADLEDIIDLTIEIPVIHEQPESQHAHDPPVIPSNVLLDYYHFGSSKLRPGSTVEIKTIETHKMHKASFLHVQQIIDAPGGLKLRGIPLTRARCLRGRLPRFRNEVAMIIHIDNDDKRPEYTQAAIEVPVADVIRTRNCHLTNADFPQHRTVLGLYTSIEDLEQKGVLMCRWKCVFRYKDRETRIAHMEQTRKSAAPLEYSIEHINADELAELDKKKRFAVPENGRFNAWRGGKVRGGEHDPGNENSAARGFIVKLDDKEEPESIYIEKKSGQRYTFGDMFCGAGGTSCGARKAGFQVKIACDHHDGACNTYGEVFPEARLYRGDIFKFIQSEDMKVRVDVLHLSPPCQVWSPAHTVAGVNDDANSAALFACHELINKLRPRLFTLEQTFGILHPQFEYYFNALIHGFTENHYSVRWKIVDLVNWGCPATRRRLIMIGSCPGEDLPPFPKDTHTHAALDGRKRRRKPHVTVQKMLDRIPRDAYQYDDMHRLHKMVPKNFERWDPNVTLTRCITTNGGVGNYHPRGHRDFTLREYATLQTFPVDYPFRNPDRKRQIGNAFPPMAVKVLYTHLCKWLEKKDRVYSVEREPVDLDDPNIPVCVVEDNSVSGESNSDHEDCVCLGSTKNSNNGTTPDPNDMDLDQSDDYCPNVPCIDFDQRQTPRSTVGSIEEPMDFTLDYD</sequence>
<dbReference type="Pfam" id="PF00145">
    <property type="entry name" value="DNA_methylase"/>
    <property type="match status" value="1"/>
</dbReference>
<dbReference type="Gene3D" id="3.40.50.150">
    <property type="entry name" value="Vaccinia Virus protein VP39"/>
    <property type="match status" value="1"/>
</dbReference>
<accession>A0A9W8NEV0</accession>
<feature type="compositionally biased region" description="Polar residues" evidence="6">
    <location>
        <begin position="686"/>
        <end position="697"/>
    </location>
</feature>
<feature type="region of interest" description="Disordered" evidence="6">
    <location>
        <begin position="686"/>
        <end position="705"/>
    </location>
</feature>
<evidence type="ECO:0000256" key="5">
    <source>
        <dbReference type="PROSITE-ProRule" id="PRU01016"/>
    </source>
</evidence>
<feature type="compositionally biased region" description="Basic and acidic residues" evidence="6">
    <location>
        <begin position="26"/>
        <end position="40"/>
    </location>
</feature>
<dbReference type="PANTHER" id="PTHR10629">
    <property type="entry name" value="CYTOSINE-SPECIFIC METHYLTRANSFERASE"/>
    <property type="match status" value="1"/>
</dbReference>
<dbReference type="Gene3D" id="3.90.120.10">
    <property type="entry name" value="DNA Methylase, subunit A, domain 2"/>
    <property type="match status" value="1"/>
</dbReference>
<dbReference type="AlphaFoldDB" id="A0A9W8NEV0"/>
<dbReference type="EC" id="2.1.1.37" evidence="1"/>
<feature type="region of interest" description="Disordered" evidence="6">
    <location>
        <begin position="15"/>
        <end position="40"/>
    </location>
</feature>
<dbReference type="PROSITE" id="PS51679">
    <property type="entry name" value="SAM_MT_C5"/>
    <property type="match status" value="1"/>
</dbReference>
<keyword evidence="2 5" id="KW-0489">Methyltransferase</keyword>
<name>A0A9W8NEV0_9PEZI</name>
<feature type="compositionally biased region" description="Acidic residues" evidence="6">
    <location>
        <begin position="733"/>
        <end position="742"/>
    </location>
</feature>
<proteinExistence type="inferred from homology"/>
<dbReference type="PRINTS" id="PR00105">
    <property type="entry name" value="C5METTRFRASE"/>
</dbReference>
<dbReference type="GO" id="GO:0003886">
    <property type="term" value="F:DNA (cytosine-5-)-methyltransferase activity"/>
    <property type="evidence" value="ECO:0007669"/>
    <property type="project" value="UniProtKB-EC"/>
</dbReference>
<feature type="compositionally biased region" description="Acidic residues" evidence="6">
    <location>
        <begin position="15"/>
        <end position="24"/>
    </location>
</feature>
<keyword evidence="8" id="KW-1185">Reference proteome</keyword>
<dbReference type="Proteomes" id="UP001148614">
    <property type="component" value="Unassembled WGS sequence"/>
</dbReference>
<organism evidence="7 8">
    <name type="scientific">Xylaria arbuscula</name>
    <dbReference type="NCBI Taxonomy" id="114810"/>
    <lineage>
        <taxon>Eukaryota</taxon>
        <taxon>Fungi</taxon>
        <taxon>Dikarya</taxon>
        <taxon>Ascomycota</taxon>
        <taxon>Pezizomycotina</taxon>
        <taxon>Sordariomycetes</taxon>
        <taxon>Xylariomycetidae</taxon>
        <taxon>Xylariales</taxon>
        <taxon>Xylariaceae</taxon>
        <taxon>Xylaria</taxon>
    </lineage>
</organism>
<evidence type="ECO:0000313" key="7">
    <source>
        <dbReference type="EMBL" id="KAJ3572379.1"/>
    </source>
</evidence>
<evidence type="ECO:0000256" key="3">
    <source>
        <dbReference type="ARBA" id="ARBA00022679"/>
    </source>
</evidence>
<comment type="similarity">
    <text evidence="5">Belongs to the class I-like SAM-binding methyltransferase superfamily. C5-methyltransferase family.</text>
</comment>
<protein>
    <recommendedName>
        <fullName evidence="1">DNA (cytosine-5-)-methyltransferase</fullName>
        <ecNumber evidence="1">2.1.1.37</ecNumber>
    </recommendedName>
</protein>
<dbReference type="InterPro" id="IPR001525">
    <property type="entry name" value="C5_MeTfrase"/>
</dbReference>
<evidence type="ECO:0000256" key="2">
    <source>
        <dbReference type="ARBA" id="ARBA00022603"/>
    </source>
</evidence>
<dbReference type="GO" id="GO:0005634">
    <property type="term" value="C:nucleus"/>
    <property type="evidence" value="ECO:0007669"/>
    <property type="project" value="TreeGrafter"/>
</dbReference>
<evidence type="ECO:0000256" key="1">
    <source>
        <dbReference type="ARBA" id="ARBA00011975"/>
    </source>
</evidence>
<dbReference type="GO" id="GO:0003677">
    <property type="term" value="F:DNA binding"/>
    <property type="evidence" value="ECO:0007669"/>
    <property type="project" value="TreeGrafter"/>
</dbReference>